<comment type="caution">
    <text evidence="1">The sequence shown here is derived from an EMBL/GenBank/DDBJ whole genome shotgun (WGS) entry which is preliminary data.</text>
</comment>
<keyword evidence="1" id="KW-0378">Hydrolase</keyword>
<dbReference type="GO" id="GO:0008233">
    <property type="term" value="F:peptidase activity"/>
    <property type="evidence" value="ECO:0007669"/>
    <property type="project" value="UniProtKB-KW"/>
</dbReference>
<dbReference type="InterPro" id="IPR009003">
    <property type="entry name" value="Peptidase_S1_PA"/>
</dbReference>
<dbReference type="SUPFAM" id="SSF50494">
    <property type="entry name" value="Trypsin-like serine proteases"/>
    <property type="match status" value="1"/>
</dbReference>
<organism evidence="1 2">
    <name type="scientific">Eubacterium ventriosum</name>
    <dbReference type="NCBI Taxonomy" id="39496"/>
    <lineage>
        <taxon>Bacteria</taxon>
        <taxon>Bacillati</taxon>
        <taxon>Bacillota</taxon>
        <taxon>Clostridia</taxon>
        <taxon>Eubacteriales</taxon>
        <taxon>Eubacteriaceae</taxon>
        <taxon>Eubacterium</taxon>
    </lineage>
</organism>
<dbReference type="PANTHER" id="PTHR43019:SF23">
    <property type="entry name" value="PROTEASE DO-LIKE 5, CHLOROPLASTIC"/>
    <property type="match status" value="1"/>
</dbReference>
<accession>A0A414R9S7</accession>
<dbReference type="InterPro" id="IPR043504">
    <property type="entry name" value="Peptidase_S1_PA_chymotrypsin"/>
</dbReference>
<dbReference type="EMBL" id="QRHR01000003">
    <property type="protein sequence ID" value="RHF89765.1"/>
    <property type="molecule type" value="Genomic_DNA"/>
</dbReference>
<reference evidence="1 2" key="1">
    <citation type="submission" date="2018-08" db="EMBL/GenBank/DDBJ databases">
        <title>A genome reference for cultivated species of the human gut microbiota.</title>
        <authorList>
            <person name="Zou Y."/>
            <person name="Xue W."/>
            <person name="Luo G."/>
        </authorList>
    </citation>
    <scope>NUCLEOTIDE SEQUENCE [LARGE SCALE GENOMIC DNA]</scope>
    <source>
        <strain evidence="1 2">AM23-22</strain>
    </source>
</reference>
<dbReference type="AlphaFoldDB" id="A0A414R9S7"/>
<name>A0A414R9S7_9FIRM</name>
<protein>
    <submittedName>
        <fullName evidence="1">Serine protease</fullName>
    </submittedName>
</protein>
<dbReference type="Gene3D" id="2.40.10.10">
    <property type="entry name" value="Trypsin-like serine proteases"/>
    <property type="match status" value="2"/>
</dbReference>
<proteinExistence type="predicted"/>
<evidence type="ECO:0000313" key="2">
    <source>
        <dbReference type="Proteomes" id="UP000286186"/>
    </source>
</evidence>
<dbReference type="GO" id="GO:0006508">
    <property type="term" value="P:proteolysis"/>
    <property type="evidence" value="ECO:0007669"/>
    <property type="project" value="UniProtKB-KW"/>
</dbReference>
<sequence length="216" mass="24026">MRIIDVETHDDIKAYGSGASGVIIENKDQRYYALTAAHVVEDESRGYIACIVNTPTYKEYRKKSGNSGYISNDEYYSMMPEIKVEYISDESDLAVVSFECDENLIKVEVASDVPEKGDRIVCIGNPVDSEERFVESYGKIKSNLVEFIADKKTDTVLKHSAYIAPGSSGGAVYNENMKIAGINVGGGTDSFGRFKYGVMIPAEQIAEFIEEWHRIN</sequence>
<keyword evidence="1" id="KW-0645">Protease</keyword>
<evidence type="ECO:0000313" key="1">
    <source>
        <dbReference type="EMBL" id="RHF89765.1"/>
    </source>
</evidence>
<gene>
    <name evidence="1" type="ORF">DW652_04665</name>
</gene>
<dbReference type="Proteomes" id="UP000286186">
    <property type="component" value="Unassembled WGS sequence"/>
</dbReference>
<dbReference type="PANTHER" id="PTHR43019">
    <property type="entry name" value="SERINE ENDOPROTEASE DEGS"/>
    <property type="match status" value="1"/>
</dbReference>
<dbReference type="Pfam" id="PF13365">
    <property type="entry name" value="Trypsin_2"/>
    <property type="match status" value="1"/>
</dbReference>